<reference evidence="3" key="1">
    <citation type="journal article" date="2020" name="Stud. Mycol.">
        <title>101 Dothideomycetes genomes: a test case for predicting lifestyles and emergence of pathogens.</title>
        <authorList>
            <person name="Haridas S."/>
            <person name="Albert R."/>
            <person name="Binder M."/>
            <person name="Bloem J."/>
            <person name="Labutti K."/>
            <person name="Salamov A."/>
            <person name="Andreopoulos B."/>
            <person name="Baker S."/>
            <person name="Barry K."/>
            <person name="Bills G."/>
            <person name="Bluhm B."/>
            <person name="Cannon C."/>
            <person name="Castanera R."/>
            <person name="Culley D."/>
            <person name="Daum C."/>
            <person name="Ezra D."/>
            <person name="Gonzalez J."/>
            <person name="Henrissat B."/>
            <person name="Kuo A."/>
            <person name="Liang C."/>
            <person name="Lipzen A."/>
            <person name="Lutzoni F."/>
            <person name="Magnuson J."/>
            <person name="Mondo S."/>
            <person name="Nolan M."/>
            <person name="Ohm R."/>
            <person name="Pangilinan J."/>
            <person name="Park H.-J."/>
            <person name="Ramirez L."/>
            <person name="Alfaro M."/>
            <person name="Sun H."/>
            <person name="Tritt A."/>
            <person name="Yoshinaga Y."/>
            <person name="Zwiers L.-H."/>
            <person name="Turgeon B."/>
            <person name="Goodwin S."/>
            <person name="Spatafora J."/>
            <person name="Crous P."/>
            <person name="Grigoriev I."/>
        </authorList>
    </citation>
    <scope>NUCLEOTIDE SEQUENCE</scope>
    <source>
        <strain evidence="3">CBS 125425</strain>
    </source>
</reference>
<evidence type="ECO:0000256" key="1">
    <source>
        <dbReference type="SAM" id="MobiDB-lite"/>
    </source>
</evidence>
<dbReference type="Pfam" id="PF04046">
    <property type="entry name" value="PSP"/>
    <property type="match status" value="1"/>
</dbReference>
<feature type="domain" description="PSP proline-rich" evidence="2">
    <location>
        <begin position="274"/>
        <end position="327"/>
    </location>
</feature>
<feature type="compositionally biased region" description="Acidic residues" evidence="1">
    <location>
        <begin position="387"/>
        <end position="412"/>
    </location>
</feature>
<keyword evidence="4" id="KW-1185">Reference proteome</keyword>
<feature type="compositionally biased region" description="Basic and acidic residues" evidence="1">
    <location>
        <begin position="367"/>
        <end position="378"/>
    </location>
</feature>
<organism evidence="3 4">
    <name type="scientific">Polyplosphaeria fusca</name>
    <dbReference type="NCBI Taxonomy" id="682080"/>
    <lineage>
        <taxon>Eukaryota</taxon>
        <taxon>Fungi</taxon>
        <taxon>Dikarya</taxon>
        <taxon>Ascomycota</taxon>
        <taxon>Pezizomycotina</taxon>
        <taxon>Dothideomycetes</taxon>
        <taxon>Pleosporomycetidae</taxon>
        <taxon>Pleosporales</taxon>
        <taxon>Tetraplosphaeriaceae</taxon>
        <taxon>Polyplosphaeria</taxon>
    </lineage>
</organism>
<feature type="compositionally biased region" description="Low complexity" evidence="1">
    <location>
        <begin position="429"/>
        <end position="439"/>
    </location>
</feature>
<accession>A0A9P4QWM5</accession>
<proteinExistence type="predicted"/>
<feature type="region of interest" description="Disordered" evidence="1">
    <location>
        <begin position="548"/>
        <end position="587"/>
    </location>
</feature>
<dbReference type="PANTHER" id="PTHR12785">
    <property type="entry name" value="SPLICING FACTOR 3B"/>
    <property type="match status" value="1"/>
</dbReference>
<feature type="compositionally biased region" description="Basic residues" evidence="1">
    <location>
        <begin position="9"/>
        <end position="24"/>
    </location>
</feature>
<gene>
    <name evidence="3" type="ORF">EJ04DRAFT_535125</name>
</gene>
<dbReference type="AlphaFoldDB" id="A0A9P4QWM5"/>
<feature type="region of interest" description="Disordered" evidence="1">
    <location>
        <begin position="367"/>
        <end position="449"/>
    </location>
</feature>
<dbReference type="OrthoDB" id="10260794at2759"/>
<dbReference type="InterPro" id="IPR052584">
    <property type="entry name" value="U2_snRNP_Complex_Component"/>
</dbReference>
<dbReference type="Pfam" id="PF04037">
    <property type="entry name" value="DUF382"/>
    <property type="match status" value="1"/>
</dbReference>
<feature type="compositionally biased region" description="Basic and acidic residues" evidence="1">
    <location>
        <begin position="569"/>
        <end position="587"/>
    </location>
</feature>
<name>A0A9P4QWM5_9PLEO</name>
<feature type="compositionally biased region" description="Basic and acidic residues" evidence="1">
    <location>
        <begin position="68"/>
        <end position="78"/>
    </location>
</feature>
<feature type="region of interest" description="Disordered" evidence="1">
    <location>
        <begin position="1"/>
        <end position="123"/>
    </location>
</feature>
<evidence type="ECO:0000313" key="4">
    <source>
        <dbReference type="Proteomes" id="UP000799444"/>
    </source>
</evidence>
<evidence type="ECO:0000313" key="3">
    <source>
        <dbReference type="EMBL" id="KAF2734049.1"/>
    </source>
</evidence>
<dbReference type="SMART" id="SM00581">
    <property type="entry name" value="PSP"/>
    <property type="match status" value="1"/>
</dbReference>
<dbReference type="GO" id="GO:0005634">
    <property type="term" value="C:nucleus"/>
    <property type="evidence" value="ECO:0007669"/>
    <property type="project" value="InterPro"/>
</dbReference>
<evidence type="ECO:0000259" key="2">
    <source>
        <dbReference type="SMART" id="SM00581"/>
    </source>
</evidence>
<dbReference type="PANTHER" id="PTHR12785:SF6">
    <property type="entry name" value="SPLICING FACTOR 3B SUBUNIT 2"/>
    <property type="match status" value="1"/>
</dbReference>
<protein>
    <submittedName>
        <fullName evidence="3">DUF382-domain-containing protein</fullName>
    </submittedName>
</protein>
<dbReference type="Proteomes" id="UP000799444">
    <property type="component" value="Unassembled WGS sequence"/>
</dbReference>
<dbReference type="InterPro" id="IPR007180">
    <property type="entry name" value="DUF382"/>
</dbReference>
<dbReference type="EMBL" id="ML996153">
    <property type="protein sequence ID" value="KAF2734049.1"/>
    <property type="molecule type" value="Genomic_DNA"/>
</dbReference>
<feature type="compositionally biased region" description="Acidic residues" evidence="1">
    <location>
        <begin position="100"/>
        <end position="114"/>
    </location>
</feature>
<comment type="caution">
    <text evidence="3">The sequence shown here is derived from an EMBL/GenBank/DDBJ whole genome shotgun (WGS) entry which is preliminary data.</text>
</comment>
<dbReference type="InterPro" id="IPR006568">
    <property type="entry name" value="PSP_pro-rich"/>
</dbReference>
<feature type="compositionally biased region" description="Acidic residues" evidence="1">
    <location>
        <begin position="58"/>
        <end position="67"/>
    </location>
</feature>
<sequence length="587" mass="66415">MVGVAQNGGKKKLSKSAYRRQQAKAKRDNPVAPSEIDAVKQASAAKSPSPEPATNLSETDDVEMELDDMLRDQYKEVFSKFIQPPEEEEEKEKDDKPEVYYDDDQNIQDEDEEAETNKRISKRKMKLQSRISLPVLKQILPSHVRELVTETDTNSTDPVLLGLLKATKNVIPVPEHWHLKREYLSSKRGIEKPPFALPKFIADTGISEMRDAVLQKEEQMSLKQKQRERVQGKTKKLDVDYDKWYSAFFRQQTKPEMTKYGEVYYEGKELETDLRFLKPGELSDELKDALGMAPGHPPPWLISQQRLGPPPGYPNLKVPGVNAPIPPGAAWGYTPGQWGKPPIDDAQRALFGGDPTGATLAAQEHHIIHPGEPIERSRWGALRAEGESESEEEYEDDDEEEEEEEEEEEAAEEQQQQRIPAEEVDMSRTRTSTSMASAMPTEVGGVEDIAGDFTLRKQRRGFEVDESYPPSVRRSAGQVISEVEVEPTGFFGSDRRYNLDAARADALGADSRKRKVGDIEASIDFDAVGENGKINKDVLKQHYEAQKKAEQQGQWQSIDQDELSQMIAEESRKRQKREEGRPRGGRR</sequence>